<sequence length="202" mass="22265">MKASTTFIAALSATLTAAAPTTLNNDNTNVAREANSGYIVPTAIKVHDINSNMNYPEYRTSTIRRQGTETSTLYDIPIPESVKGKTCGLIFRAAAIGSSDYLDGTKALDIFKGGFTDLSHLNWGNLRDQQLGRIKYDPTNTNGVYAFAKQDVVTKLDSFPCPHGTTLHWETVAVGEFDVNVVKQDFFWDGTHVPNGLSIRWW</sequence>
<dbReference type="Proteomes" id="UP000070501">
    <property type="component" value="Unassembled WGS sequence"/>
</dbReference>
<organism evidence="2 3">
    <name type="scientific">Microdochium bolleyi</name>
    <dbReference type="NCBI Taxonomy" id="196109"/>
    <lineage>
        <taxon>Eukaryota</taxon>
        <taxon>Fungi</taxon>
        <taxon>Dikarya</taxon>
        <taxon>Ascomycota</taxon>
        <taxon>Pezizomycotina</taxon>
        <taxon>Sordariomycetes</taxon>
        <taxon>Xylariomycetidae</taxon>
        <taxon>Xylariales</taxon>
        <taxon>Microdochiaceae</taxon>
        <taxon>Microdochium</taxon>
    </lineage>
</organism>
<evidence type="ECO:0000313" key="3">
    <source>
        <dbReference type="Proteomes" id="UP000070501"/>
    </source>
</evidence>
<gene>
    <name evidence="2" type="ORF">Micbo1qcDRAFT_210773</name>
</gene>
<dbReference type="InParanoid" id="A0A136JH61"/>
<proteinExistence type="predicted"/>
<dbReference type="OrthoDB" id="4657524at2759"/>
<protein>
    <recommendedName>
        <fullName evidence="4">Ubiquitin 3 binding protein But2 C-terminal domain-containing protein</fullName>
    </recommendedName>
</protein>
<keyword evidence="1" id="KW-0732">Signal</keyword>
<dbReference type="EMBL" id="KQ964245">
    <property type="protein sequence ID" value="KXJ96505.1"/>
    <property type="molecule type" value="Genomic_DNA"/>
</dbReference>
<feature type="signal peptide" evidence="1">
    <location>
        <begin position="1"/>
        <end position="18"/>
    </location>
</feature>
<name>A0A136JH61_9PEZI</name>
<evidence type="ECO:0000256" key="1">
    <source>
        <dbReference type="SAM" id="SignalP"/>
    </source>
</evidence>
<reference evidence="3" key="1">
    <citation type="submission" date="2016-02" db="EMBL/GenBank/DDBJ databases">
        <title>Draft genome sequence of Microdochium bolleyi, a fungal endophyte of beachgrass.</title>
        <authorList>
            <consortium name="DOE Joint Genome Institute"/>
            <person name="David A.S."/>
            <person name="May G."/>
            <person name="Haridas S."/>
            <person name="Lim J."/>
            <person name="Wang M."/>
            <person name="Labutti K."/>
            <person name="Lipzen A."/>
            <person name="Barry K."/>
            <person name="Grigoriev I.V."/>
        </authorList>
    </citation>
    <scope>NUCLEOTIDE SEQUENCE [LARGE SCALE GENOMIC DNA]</scope>
    <source>
        <strain evidence="3">J235TASD1</strain>
    </source>
</reference>
<accession>A0A136JH61</accession>
<evidence type="ECO:0008006" key="4">
    <source>
        <dbReference type="Google" id="ProtNLM"/>
    </source>
</evidence>
<keyword evidence="3" id="KW-1185">Reference proteome</keyword>
<evidence type="ECO:0000313" key="2">
    <source>
        <dbReference type="EMBL" id="KXJ96505.1"/>
    </source>
</evidence>
<feature type="chain" id="PRO_5007293766" description="Ubiquitin 3 binding protein But2 C-terminal domain-containing protein" evidence="1">
    <location>
        <begin position="19"/>
        <end position="202"/>
    </location>
</feature>
<dbReference type="AlphaFoldDB" id="A0A136JH61"/>